<dbReference type="PANTHER" id="PTHR11908">
    <property type="entry name" value="XANTHINE DEHYDROGENASE"/>
    <property type="match status" value="1"/>
</dbReference>
<evidence type="ECO:0000259" key="2">
    <source>
        <dbReference type="Pfam" id="PF02738"/>
    </source>
</evidence>
<dbReference type="InterPro" id="IPR046867">
    <property type="entry name" value="AldOxase/xan_DH_MoCoBD2"/>
</dbReference>
<dbReference type="PROSITE" id="PS51318">
    <property type="entry name" value="TAT"/>
    <property type="match status" value="1"/>
</dbReference>
<dbReference type="InterPro" id="IPR016208">
    <property type="entry name" value="Ald_Oxase/xanthine_DH-like"/>
</dbReference>
<dbReference type="InterPro" id="IPR006311">
    <property type="entry name" value="TAT_signal"/>
</dbReference>
<keyword evidence="5" id="KW-1185">Reference proteome</keyword>
<evidence type="ECO:0000256" key="1">
    <source>
        <dbReference type="SAM" id="Phobius"/>
    </source>
</evidence>
<dbReference type="Pfam" id="PF02738">
    <property type="entry name" value="MoCoBD_1"/>
    <property type="match status" value="1"/>
</dbReference>
<dbReference type="RefSeq" id="WP_154383556.1">
    <property type="nucleotide sequence ID" value="NZ_WKJK01000033.1"/>
</dbReference>
<evidence type="ECO:0000313" key="5">
    <source>
        <dbReference type="Proteomes" id="UP000433309"/>
    </source>
</evidence>
<keyword evidence="1" id="KW-0812">Transmembrane</keyword>
<protein>
    <submittedName>
        <fullName evidence="4">Molybdopterin-dependent oxidoreductase</fullName>
    </submittedName>
</protein>
<evidence type="ECO:0000313" key="4">
    <source>
        <dbReference type="EMBL" id="MRW94681.1"/>
    </source>
</evidence>
<comment type="caution">
    <text evidence="4">The sequence shown here is derived from an EMBL/GenBank/DDBJ whole genome shotgun (WGS) entry which is preliminary data.</text>
</comment>
<dbReference type="InterPro" id="IPR008274">
    <property type="entry name" value="AldOxase/xan_DH_MoCoBD1"/>
</dbReference>
<gene>
    <name evidence="4" type="ORF">GJ699_32415</name>
</gene>
<dbReference type="Proteomes" id="UP000433309">
    <property type="component" value="Unassembled WGS sequence"/>
</dbReference>
<dbReference type="SUPFAM" id="SSF56003">
    <property type="entry name" value="Molybdenum cofactor-binding domain"/>
    <property type="match status" value="1"/>
</dbReference>
<dbReference type="InterPro" id="IPR036856">
    <property type="entry name" value="Ald_Oxase/Xan_DH_a/b_sf"/>
</dbReference>
<dbReference type="PANTHER" id="PTHR11908:SF123">
    <property type="entry name" value="ALDEHYDE OXIDOREDUCTASE MOLYBDENUM-BINDING SUBUNIT PAOC"/>
    <property type="match status" value="1"/>
</dbReference>
<dbReference type="SUPFAM" id="SSF54665">
    <property type="entry name" value="CO dehydrogenase molybdoprotein N-domain-like"/>
    <property type="match status" value="1"/>
</dbReference>
<dbReference type="AlphaFoldDB" id="A0A6I2L8W7"/>
<accession>A0A6I2L8W7</accession>
<dbReference type="GO" id="GO:0016491">
    <property type="term" value="F:oxidoreductase activity"/>
    <property type="evidence" value="ECO:0007669"/>
    <property type="project" value="InterPro"/>
</dbReference>
<reference evidence="4 5" key="1">
    <citation type="submission" date="2019-11" db="EMBL/GenBank/DDBJ databases">
        <title>Novel species isolated from a subtropical stream in China.</title>
        <authorList>
            <person name="Lu H."/>
        </authorList>
    </citation>
    <scope>NUCLEOTIDE SEQUENCE [LARGE SCALE GENOMIC DNA]</scope>
    <source>
        <strain evidence="4 5">FT80W</strain>
    </source>
</reference>
<proteinExistence type="predicted"/>
<dbReference type="Gene3D" id="3.30.365.10">
    <property type="entry name" value="Aldehyde oxidase/xanthine dehydrogenase, molybdopterin binding domain"/>
    <property type="match status" value="4"/>
</dbReference>
<dbReference type="EMBL" id="WKJK01000033">
    <property type="protein sequence ID" value="MRW94681.1"/>
    <property type="molecule type" value="Genomic_DNA"/>
</dbReference>
<feature type="domain" description="Aldehyde oxidase/xanthine dehydrogenase second molybdopterin binding" evidence="3">
    <location>
        <begin position="480"/>
        <end position="818"/>
    </location>
</feature>
<sequence>MDISPGVNRRTFLKVLASGATVSLSVTSLSAIAANSSRPRLTDMPDWAPEPGKARWRIDGMPKVLGQKLYARDFKARDFKDWPQDGEYFLYAVRCDRYDQVVNGYDLSMLPAELQPVARVDAAALAAHGMTIATNMSNPFLTTLGKPADFFGQPVVMLIFPSFEVYRRAVKILQFNPDVIQYGAPTTPKQSVYTPSFNYVRDDAQQFNYVYSADYNARQEAVASQITAQLPTWPTFSRDFYTQTIDPVFMEPEAGLAWYEAGAKQLNLVLGTQSPMGDALDAAGIFAHSDFKVCDIDIVSCYPGGGFGGRDQSYFTMYLCMAAPFSAKPLRWAQSRFEQFQVGLKRCETQFNETLAVDKDGMIQAISCSFTMNGGDQKNLSPFVAQLAALSSMSCYNIPRAIAKASAIQTPQLLGGSQRGFGGPQAFMAIETLLDEAAQTLKIDPFMLRRKNLLGKGRGATVTGAPILQDLQLEQILTRLEQHPLWQQRLEVQQARQRDGMLYGVGFAMSNEAYGTSGDGMFGAVEIEENGHITVYTPYVDMGNGAATALGLAPASFLGRNANSINMGETNLFDGLKLTTSPKTPTPSNYVLKSAGSSSACLGAFYQYHVVEQAGLALVLQSLLPAARALWGKDAPAAALRWKGNRLHADGLPTLPWTAIIKQARRMKLPMVAVVHASYVGAFATAEYAFRSGAATLPLDYIAMGTTVDTLETIARSQLNNPPAINSRFGRTTYAPCGSLVATSVNPKTGEVKVESVVSVLCAGVLHCPQMVSGQSQGAIAMALGNVLLEHCPNDATGPGNGTWNLDKYNIARSTDIPQQELVILPPAPGETTARGIAEAVMCPIGPSILNALSMATHGQRYTATPVTPQRILESLK</sequence>
<keyword evidence="1" id="KW-0472">Membrane</keyword>
<dbReference type="InterPro" id="IPR037165">
    <property type="entry name" value="AldOxase/xan_DH_Mopterin-bd_sf"/>
</dbReference>
<dbReference type="GO" id="GO:0005506">
    <property type="term" value="F:iron ion binding"/>
    <property type="evidence" value="ECO:0007669"/>
    <property type="project" value="InterPro"/>
</dbReference>
<name>A0A6I2L8W7_9BURK</name>
<organism evidence="4 5">
    <name type="scientific">Duganella guangzhouensis</name>
    <dbReference type="NCBI Taxonomy" id="2666084"/>
    <lineage>
        <taxon>Bacteria</taxon>
        <taxon>Pseudomonadati</taxon>
        <taxon>Pseudomonadota</taxon>
        <taxon>Betaproteobacteria</taxon>
        <taxon>Burkholderiales</taxon>
        <taxon>Oxalobacteraceae</taxon>
        <taxon>Telluria group</taxon>
        <taxon>Duganella</taxon>
    </lineage>
</organism>
<dbReference type="Pfam" id="PF20256">
    <property type="entry name" value="MoCoBD_2"/>
    <property type="match status" value="1"/>
</dbReference>
<feature type="domain" description="Aldehyde oxidase/xanthine dehydrogenase first molybdopterin binding" evidence="2">
    <location>
        <begin position="236"/>
        <end position="453"/>
    </location>
</feature>
<keyword evidence="1" id="KW-1133">Transmembrane helix</keyword>
<feature type="transmembrane region" description="Helical" evidence="1">
    <location>
        <begin position="12"/>
        <end position="34"/>
    </location>
</feature>
<evidence type="ECO:0000259" key="3">
    <source>
        <dbReference type="Pfam" id="PF20256"/>
    </source>
</evidence>